<name>A0A0E9S1U7_ANGAN</name>
<proteinExistence type="predicted"/>
<reference evidence="2" key="1">
    <citation type="submission" date="2014-11" db="EMBL/GenBank/DDBJ databases">
        <authorList>
            <person name="Amaro Gonzalez C."/>
        </authorList>
    </citation>
    <scope>NUCLEOTIDE SEQUENCE</scope>
</reference>
<dbReference type="EMBL" id="GBXM01073390">
    <property type="protein sequence ID" value="JAH35187.1"/>
    <property type="molecule type" value="Transcribed_RNA"/>
</dbReference>
<dbReference type="AlphaFoldDB" id="A0A0E9S1U7"/>
<reference evidence="2" key="2">
    <citation type="journal article" date="2015" name="Fish Shellfish Immunol.">
        <title>Early steps in the European eel (Anguilla anguilla)-Vibrio vulnificus interaction in the gills: Role of the RtxA13 toxin.</title>
        <authorList>
            <person name="Callol A."/>
            <person name="Pajuelo D."/>
            <person name="Ebbesson L."/>
            <person name="Teles M."/>
            <person name="MacKenzie S."/>
            <person name="Amaro C."/>
        </authorList>
    </citation>
    <scope>NUCLEOTIDE SEQUENCE</scope>
</reference>
<keyword evidence="1" id="KW-1133">Transmembrane helix</keyword>
<protein>
    <submittedName>
        <fullName evidence="2">Uncharacterized protein</fullName>
    </submittedName>
</protein>
<accession>A0A0E9S1U7</accession>
<organism evidence="2">
    <name type="scientific">Anguilla anguilla</name>
    <name type="common">European freshwater eel</name>
    <name type="synonym">Muraena anguilla</name>
    <dbReference type="NCBI Taxonomy" id="7936"/>
    <lineage>
        <taxon>Eukaryota</taxon>
        <taxon>Metazoa</taxon>
        <taxon>Chordata</taxon>
        <taxon>Craniata</taxon>
        <taxon>Vertebrata</taxon>
        <taxon>Euteleostomi</taxon>
        <taxon>Actinopterygii</taxon>
        <taxon>Neopterygii</taxon>
        <taxon>Teleostei</taxon>
        <taxon>Anguilliformes</taxon>
        <taxon>Anguillidae</taxon>
        <taxon>Anguilla</taxon>
    </lineage>
</organism>
<evidence type="ECO:0000256" key="1">
    <source>
        <dbReference type="SAM" id="Phobius"/>
    </source>
</evidence>
<feature type="transmembrane region" description="Helical" evidence="1">
    <location>
        <begin position="13"/>
        <end position="39"/>
    </location>
</feature>
<keyword evidence="1" id="KW-0472">Membrane</keyword>
<keyword evidence="1" id="KW-0812">Transmembrane</keyword>
<evidence type="ECO:0000313" key="2">
    <source>
        <dbReference type="EMBL" id="JAH35187.1"/>
    </source>
</evidence>
<sequence length="44" mass="5515">MCYFTCVILFLPYFIFALFFYPFILSNYFLSCTIFYLLIMFNYF</sequence>